<gene>
    <name evidence="2" type="ORF">EL26_04145</name>
</gene>
<protein>
    <submittedName>
        <fullName evidence="2">Uncharacterized protein</fullName>
    </submittedName>
</protein>
<keyword evidence="1" id="KW-0472">Membrane</keyword>
<keyword evidence="1" id="KW-1133">Transmembrane helix</keyword>
<evidence type="ECO:0000256" key="1">
    <source>
        <dbReference type="SAM" id="Phobius"/>
    </source>
</evidence>
<dbReference type="STRING" id="1157490.EL26_04145"/>
<dbReference type="Proteomes" id="UP000027931">
    <property type="component" value="Unassembled WGS sequence"/>
</dbReference>
<dbReference type="AlphaFoldDB" id="A0A074LRG1"/>
<proteinExistence type="predicted"/>
<dbReference type="EMBL" id="JMIR01000003">
    <property type="protein sequence ID" value="KEO84716.1"/>
    <property type="molecule type" value="Genomic_DNA"/>
</dbReference>
<keyword evidence="1" id="KW-0812">Transmembrane</keyword>
<feature type="transmembrane region" description="Helical" evidence="1">
    <location>
        <begin position="7"/>
        <end position="26"/>
    </location>
</feature>
<dbReference type="RefSeq" id="WP_038084677.1">
    <property type="nucleotide sequence ID" value="NZ_JMIR01000003.1"/>
</dbReference>
<name>A0A074LRG1_9BACL</name>
<evidence type="ECO:0000313" key="3">
    <source>
        <dbReference type="Proteomes" id="UP000027931"/>
    </source>
</evidence>
<feature type="transmembrane region" description="Helical" evidence="1">
    <location>
        <begin position="52"/>
        <end position="73"/>
    </location>
</feature>
<sequence>MKGLGKLLLATTLGFIAIFCYFYISITSNQQAVLHPEVAGRDYWLNLLQTSAVPYVFAICVVGVLACAISEILQRVQAKKVTKSE</sequence>
<evidence type="ECO:0000313" key="2">
    <source>
        <dbReference type="EMBL" id="KEO84716.1"/>
    </source>
</evidence>
<accession>A0A074LRG1</accession>
<reference evidence="2 3" key="1">
    <citation type="journal article" date="2013" name="Int. J. Syst. Evol. Microbiol.">
        <title>Tumebacillus flagellatus sp. nov., an alpha-amylase/pullulanase-producing bacterium isolated from cassava wastewater.</title>
        <authorList>
            <person name="Wang Q."/>
            <person name="Xie N."/>
            <person name="Qin Y."/>
            <person name="Shen N."/>
            <person name="Zhu J."/>
            <person name="Mi H."/>
            <person name="Huang R."/>
        </authorList>
    </citation>
    <scope>NUCLEOTIDE SEQUENCE [LARGE SCALE GENOMIC DNA]</scope>
    <source>
        <strain evidence="2 3">GST4</strain>
    </source>
</reference>
<keyword evidence="3" id="KW-1185">Reference proteome</keyword>
<organism evidence="2 3">
    <name type="scientific">Tumebacillus flagellatus</name>
    <dbReference type="NCBI Taxonomy" id="1157490"/>
    <lineage>
        <taxon>Bacteria</taxon>
        <taxon>Bacillati</taxon>
        <taxon>Bacillota</taxon>
        <taxon>Bacilli</taxon>
        <taxon>Bacillales</taxon>
        <taxon>Alicyclobacillaceae</taxon>
        <taxon>Tumebacillus</taxon>
    </lineage>
</organism>
<comment type="caution">
    <text evidence="2">The sequence shown here is derived from an EMBL/GenBank/DDBJ whole genome shotgun (WGS) entry which is preliminary data.</text>
</comment>